<protein>
    <submittedName>
        <fullName evidence="1">Glycosyltransferase involved in cell wall bisynthesis</fullName>
    </submittedName>
</protein>
<dbReference type="Proteomes" id="UP000199365">
    <property type="component" value="Unassembled WGS sequence"/>
</dbReference>
<dbReference type="AlphaFoldDB" id="A0A1H1J2R8"/>
<gene>
    <name evidence="1" type="ORF">SAMN05445850_4034</name>
</gene>
<name>A0A1H1J2R8_9BURK</name>
<reference evidence="2" key="1">
    <citation type="submission" date="2016-10" db="EMBL/GenBank/DDBJ databases">
        <authorList>
            <person name="Varghese N."/>
            <person name="Submissions S."/>
        </authorList>
    </citation>
    <scope>NUCLEOTIDE SEQUENCE [LARGE SCALE GENOMIC DNA]</scope>
    <source>
        <strain evidence="2">DUS833</strain>
    </source>
</reference>
<keyword evidence="2" id="KW-1185">Reference proteome</keyword>
<dbReference type="Gene3D" id="3.40.50.2000">
    <property type="entry name" value="Glycogen Phosphorylase B"/>
    <property type="match status" value="1"/>
</dbReference>
<dbReference type="STRING" id="157910.SAMN05445850_4034"/>
<evidence type="ECO:0000313" key="2">
    <source>
        <dbReference type="Proteomes" id="UP000199365"/>
    </source>
</evidence>
<dbReference type="GO" id="GO:0016740">
    <property type="term" value="F:transferase activity"/>
    <property type="evidence" value="ECO:0007669"/>
    <property type="project" value="UniProtKB-KW"/>
</dbReference>
<evidence type="ECO:0000313" key="1">
    <source>
        <dbReference type="EMBL" id="SDR44080.1"/>
    </source>
</evidence>
<dbReference type="RefSeq" id="WP_090806274.1">
    <property type="nucleotide sequence ID" value="NZ_FNKX01000002.1"/>
</dbReference>
<keyword evidence="1" id="KW-0808">Transferase</keyword>
<dbReference type="EMBL" id="FNKX01000002">
    <property type="protein sequence ID" value="SDR44080.1"/>
    <property type="molecule type" value="Genomic_DNA"/>
</dbReference>
<dbReference type="Pfam" id="PF13692">
    <property type="entry name" value="Glyco_trans_1_4"/>
    <property type="match status" value="1"/>
</dbReference>
<sequence>MLVFIAPYSASNRGANVNLGAARKVEFFLALASQLSEDVLLINTGHIEAGWSRRKCRDSVIGTQRIREISLRCYPVRPIGKLLNLFEVLALSDEIAKVGKPEAVWIYNAYAFESMLARVLTHRFGARLILQFEDWLLSRRRWHPKPLLDFIAWRYVLPAPSLCLAVNDHLSTREHQRSGCPVVLCPGVVSDDLIEACGQRRPFSRTADARTMVGYFGGLSVEKGADVVLDLIRKSGGRLMFHVCGTGPLAREFVRLSAEDYPVHFHGRVDERVLFKLISDCDVLVNPHVSIEKMGNGVFPFKVVEYVASGRLVISTELPPMSMTEIHDAICFVSADVRSIADALANAEQTYRRKRMSIERAMKAAAQLLTRDALERSISRALSSRIKD</sequence>
<dbReference type="SUPFAM" id="SSF53756">
    <property type="entry name" value="UDP-Glycosyltransferase/glycogen phosphorylase"/>
    <property type="match status" value="1"/>
</dbReference>
<organism evidence="1 2">
    <name type="scientific">Paraburkholderia tuberum</name>
    <dbReference type="NCBI Taxonomy" id="157910"/>
    <lineage>
        <taxon>Bacteria</taxon>
        <taxon>Pseudomonadati</taxon>
        <taxon>Pseudomonadota</taxon>
        <taxon>Betaproteobacteria</taxon>
        <taxon>Burkholderiales</taxon>
        <taxon>Burkholderiaceae</taxon>
        <taxon>Paraburkholderia</taxon>
    </lineage>
</organism>
<accession>A0A1H1J2R8</accession>
<proteinExistence type="predicted"/>